<evidence type="ECO:0000259" key="10">
    <source>
        <dbReference type="Pfam" id="PF07885"/>
    </source>
</evidence>
<evidence type="ECO:0000256" key="5">
    <source>
        <dbReference type="ARBA" id="ARBA00023065"/>
    </source>
</evidence>
<evidence type="ECO:0000256" key="9">
    <source>
        <dbReference type="SAM" id="Phobius"/>
    </source>
</evidence>
<keyword evidence="11" id="KW-1185">Reference proteome</keyword>
<feature type="transmembrane region" description="Helical" evidence="9">
    <location>
        <begin position="225"/>
        <end position="246"/>
    </location>
</feature>
<dbReference type="Proteomes" id="UP000046393">
    <property type="component" value="Unplaced"/>
</dbReference>
<dbReference type="InterPro" id="IPR003280">
    <property type="entry name" value="2pore_dom_K_chnl"/>
</dbReference>
<organism evidence="11 12">
    <name type="scientific">Syphacia muris</name>
    <dbReference type="NCBI Taxonomy" id="451379"/>
    <lineage>
        <taxon>Eukaryota</taxon>
        <taxon>Metazoa</taxon>
        <taxon>Ecdysozoa</taxon>
        <taxon>Nematoda</taxon>
        <taxon>Chromadorea</taxon>
        <taxon>Rhabditida</taxon>
        <taxon>Spirurina</taxon>
        <taxon>Oxyuridomorpha</taxon>
        <taxon>Oxyuroidea</taxon>
        <taxon>Oxyuridae</taxon>
        <taxon>Syphacia</taxon>
    </lineage>
</organism>
<dbReference type="GO" id="GO:0005886">
    <property type="term" value="C:plasma membrane"/>
    <property type="evidence" value="ECO:0007669"/>
    <property type="project" value="TreeGrafter"/>
</dbReference>
<evidence type="ECO:0000256" key="8">
    <source>
        <dbReference type="RuleBase" id="RU003857"/>
    </source>
</evidence>
<evidence type="ECO:0000256" key="6">
    <source>
        <dbReference type="ARBA" id="ARBA00023136"/>
    </source>
</evidence>
<dbReference type="PRINTS" id="PR01333">
    <property type="entry name" value="2POREKCHANEL"/>
</dbReference>
<comment type="similarity">
    <text evidence="8">Belongs to the two pore domain potassium channel (TC 1.A.1.8) family.</text>
</comment>
<evidence type="ECO:0000313" key="12">
    <source>
        <dbReference type="WBParaSite" id="SMUV_0000822401-mRNA-1"/>
    </source>
</evidence>
<keyword evidence="2 8" id="KW-0813">Transport</keyword>
<feature type="transmembrane region" description="Helical" evidence="9">
    <location>
        <begin position="295"/>
        <end position="317"/>
    </location>
</feature>
<dbReference type="GO" id="GO:0022841">
    <property type="term" value="F:potassium ion leak channel activity"/>
    <property type="evidence" value="ECO:0007669"/>
    <property type="project" value="TreeGrafter"/>
</dbReference>
<dbReference type="Gene3D" id="1.10.287.70">
    <property type="match status" value="1"/>
</dbReference>
<evidence type="ECO:0000256" key="3">
    <source>
        <dbReference type="ARBA" id="ARBA00022692"/>
    </source>
</evidence>
<dbReference type="STRING" id="451379.A0A0N5ATQ7"/>
<dbReference type="PANTHER" id="PTHR11003:SF90">
    <property type="entry name" value="POTASSIUM CHANNEL DOMAIN-CONTAINING PROTEIN"/>
    <property type="match status" value="1"/>
</dbReference>
<dbReference type="GO" id="GO:0030322">
    <property type="term" value="P:stabilization of membrane potential"/>
    <property type="evidence" value="ECO:0007669"/>
    <property type="project" value="TreeGrafter"/>
</dbReference>
<keyword evidence="5 8" id="KW-0406">Ion transport</keyword>
<evidence type="ECO:0000256" key="1">
    <source>
        <dbReference type="ARBA" id="ARBA00004141"/>
    </source>
</evidence>
<feature type="domain" description="Potassium channel" evidence="10">
    <location>
        <begin position="231"/>
        <end position="264"/>
    </location>
</feature>
<feature type="transmembrane region" description="Helical" evidence="9">
    <location>
        <begin position="132"/>
        <end position="153"/>
    </location>
</feature>
<dbReference type="WBParaSite" id="SMUV_0000822401-mRNA-1">
    <property type="protein sequence ID" value="SMUV_0000822401-mRNA-1"/>
    <property type="gene ID" value="SMUV_0000822401"/>
</dbReference>
<evidence type="ECO:0000313" key="11">
    <source>
        <dbReference type="Proteomes" id="UP000046393"/>
    </source>
</evidence>
<feature type="transmembrane region" description="Helical" evidence="9">
    <location>
        <begin position="27"/>
        <end position="51"/>
    </location>
</feature>
<name>A0A0N5ATQ7_9BILA</name>
<accession>A0A0N5ATQ7</accession>
<dbReference type="InterPro" id="IPR013099">
    <property type="entry name" value="K_chnl_dom"/>
</dbReference>
<reference evidence="12" key="1">
    <citation type="submission" date="2017-02" db="UniProtKB">
        <authorList>
            <consortium name="WormBaseParasite"/>
        </authorList>
    </citation>
    <scope>IDENTIFICATION</scope>
</reference>
<keyword evidence="7 8" id="KW-0407">Ion channel</keyword>
<feature type="domain" description="Potassium channel" evidence="10">
    <location>
        <begin position="129"/>
        <end position="187"/>
    </location>
</feature>
<comment type="subcellular location">
    <subcellularLocation>
        <location evidence="1">Membrane</location>
        <topology evidence="1">Multi-pass membrane protein</topology>
    </subcellularLocation>
</comment>
<sequence length="415" mass="47173">MEYCKSETEDDTPNAEDNGWKAQMRVIIPHIGLILLSLIYVSGGALVFYHLEKPNEVEIRERNIKLIDQHRQKMLSNMWELINNTTVSKEEVEKKAQFYVDGATKLLFQAYDTDFITAHHLSNPNDDVHRTWTITNAIFFTATLLTSIGYGNMVPITPKGRMFCVIYALFGVPLMLITVADIGKFLSENIIKLYSSRLPNLEAEDERQIRNELIQLDLEDSTIPISLVIGILLGYITFGATILSAWERWNFFSGFYFSFVTLTTTKKVTMFNEVKLQIGFGDIVPTEQGLLLIDLLYIIIGLAITTMCVDFFGIQYIRKLHNFGRAINDVRFVLKNVGGRFAHVPDLKRYASMLHQRYSQRRGQKLFIPGAFVPSELTKLQYIDCSSISSSTSGSVQSFCSNVFLCKSPSFPTEV</sequence>
<dbReference type="Pfam" id="PF07885">
    <property type="entry name" value="Ion_trans_2"/>
    <property type="match status" value="2"/>
</dbReference>
<protein>
    <submittedName>
        <fullName evidence="12">Ion channel</fullName>
    </submittedName>
</protein>
<evidence type="ECO:0000256" key="7">
    <source>
        <dbReference type="ARBA" id="ARBA00023303"/>
    </source>
</evidence>
<evidence type="ECO:0000256" key="2">
    <source>
        <dbReference type="ARBA" id="ARBA00022448"/>
    </source>
</evidence>
<evidence type="ECO:0000256" key="4">
    <source>
        <dbReference type="ARBA" id="ARBA00022989"/>
    </source>
</evidence>
<dbReference type="PANTHER" id="PTHR11003">
    <property type="entry name" value="POTASSIUM CHANNEL, SUBFAMILY K"/>
    <property type="match status" value="1"/>
</dbReference>
<feature type="transmembrane region" description="Helical" evidence="9">
    <location>
        <begin position="165"/>
        <end position="187"/>
    </location>
</feature>
<keyword evidence="3 8" id="KW-0812">Transmembrane</keyword>
<keyword evidence="4 9" id="KW-1133">Transmembrane helix</keyword>
<dbReference type="GO" id="GO:0015271">
    <property type="term" value="F:outward rectifier potassium channel activity"/>
    <property type="evidence" value="ECO:0007669"/>
    <property type="project" value="TreeGrafter"/>
</dbReference>
<dbReference type="SUPFAM" id="SSF81324">
    <property type="entry name" value="Voltage-gated potassium channels"/>
    <property type="match status" value="2"/>
</dbReference>
<proteinExistence type="inferred from homology"/>
<keyword evidence="6 9" id="KW-0472">Membrane</keyword>
<dbReference type="AlphaFoldDB" id="A0A0N5ATQ7"/>